<evidence type="ECO:0000313" key="1">
    <source>
        <dbReference type="EMBL" id="CAO97109.1"/>
    </source>
</evidence>
<evidence type="ECO:0000313" key="2">
    <source>
        <dbReference type="Proteomes" id="UP000001726"/>
    </source>
</evidence>
<dbReference type="HOGENOM" id="CLU_3233372_0_0_6"/>
<proteinExistence type="predicted"/>
<dbReference type="KEGG" id="eta:ETA_20630"/>
<keyword evidence="2" id="KW-1185">Reference proteome</keyword>
<dbReference type="EMBL" id="CU468135">
    <property type="protein sequence ID" value="CAO97109.1"/>
    <property type="molecule type" value="Genomic_DNA"/>
</dbReference>
<sequence length="43" mass="4739">MLYPRTGHQIKAGTSRSGFFYVFFALVMAADSPLSAKIARPYA</sequence>
<organism evidence="1 2">
    <name type="scientific">Erwinia tasmaniensis (strain DSM 17950 / CFBP 7177 / CIP 109463 / NCPPB 4357 / Et1/99)</name>
    <dbReference type="NCBI Taxonomy" id="465817"/>
    <lineage>
        <taxon>Bacteria</taxon>
        <taxon>Pseudomonadati</taxon>
        <taxon>Pseudomonadota</taxon>
        <taxon>Gammaproteobacteria</taxon>
        <taxon>Enterobacterales</taxon>
        <taxon>Erwiniaceae</taxon>
        <taxon>Erwinia</taxon>
    </lineage>
</organism>
<name>B2VDH3_ERWT9</name>
<gene>
    <name evidence="1" type="ordered locus">ETA_20630</name>
</gene>
<dbReference type="AlphaFoldDB" id="B2VDH3"/>
<dbReference type="Proteomes" id="UP000001726">
    <property type="component" value="Chromosome"/>
</dbReference>
<protein>
    <submittedName>
        <fullName evidence="1">Uncharacterized protein</fullName>
    </submittedName>
</protein>
<accession>B2VDH3</accession>
<reference evidence="1 2" key="1">
    <citation type="journal article" date="2008" name="Environ. Microbiol.">
        <title>The genome of Erwinia tasmaniensis strain Et1/99, a non-pathogenic bacterium in the genus Erwinia.</title>
        <authorList>
            <person name="Kube M."/>
            <person name="Migdoll A.M."/>
            <person name="Mueller I."/>
            <person name="Kuhl H."/>
            <person name="Beck A."/>
            <person name="Reinhardt R."/>
            <person name="Geider K."/>
        </authorList>
    </citation>
    <scope>NUCLEOTIDE SEQUENCE [LARGE SCALE GENOMIC DNA]</scope>
    <source>
        <strain evidence="2">DSM 17950 / CFBP 7177 / CIP 109463 / NCPPB 4357 / Et1/99</strain>
    </source>
</reference>